<dbReference type="GO" id="GO:0006438">
    <property type="term" value="P:valyl-tRNA aminoacylation"/>
    <property type="evidence" value="ECO:0007669"/>
    <property type="project" value="InterPro"/>
</dbReference>
<dbReference type="PANTHER" id="PTHR11946">
    <property type="entry name" value="VALYL-TRNA SYNTHETASES"/>
    <property type="match status" value="1"/>
</dbReference>
<dbReference type="InterPro" id="IPR002303">
    <property type="entry name" value="Valyl-tRNA_ligase"/>
</dbReference>
<dbReference type="Gramene" id="PRQ20815">
    <property type="protein sequence ID" value="PRQ20815"/>
    <property type="gene ID" value="RchiOBHm_Chr7g0232241"/>
</dbReference>
<evidence type="ECO:0000256" key="6">
    <source>
        <dbReference type="ARBA" id="ARBA00022917"/>
    </source>
</evidence>
<evidence type="ECO:0000256" key="3">
    <source>
        <dbReference type="ARBA" id="ARBA00022598"/>
    </source>
</evidence>
<dbReference type="GO" id="GO:0005829">
    <property type="term" value="C:cytosol"/>
    <property type="evidence" value="ECO:0007669"/>
    <property type="project" value="TreeGrafter"/>
</dbReference>
<dbReference type="FunFam" id="3.40.50.620:FF:000020">
    <property type="entry name" value="Valine--tRNA ligase, mitochondrial"/>
    <property type="match status" value="1"/>
</dbReference>
<name>A0A2P6PFV2_ROSCH</name>
<dbReference type="Gene3D" id="3.90.740.10">
    <property type="entry name" value="Valyl/Leucyl/Isoleucyl-tRNA synthetase, editing domain"/>
    <property type="match status" value="1"/>
</dbReference>
<keyword evidence="7" id="KW-0030">Aminoacyl-tRNA synthetase</keyword>
<dbReference type="InterPro" id="IPR002300">
    <property type="entry name" value="aa-tRNA-synth_Ia"/>
</dbReference>
<dbReference type="AlphaFoldDB" id="A0A2P6PFV2"/>
<dbReference type="GO" id="GO:0009791">
    <property type="term" value="P:post-embryonic development"/>
    <property type="evidence" value="ECO:0007669"/>
    <property type="project" value="UniProtKB-ARBA"/>
</dbReference>
<dbReference type="GO" id="GO:0005524">
    <property type="term" value="F:ATP binding"/>
    <property type="evidence" value="ECO:0007669"/>
    <property type="project" value="UniProtKB-KW"/>
</dbReference>
<evidence type="ECO:0000256" key="5">
    <source>
        <dbReference type="ARBA" id="ARBA00022840"/>
    </source>
</evidence>
<reference evidence="11 12" key="1">
    <citation type="journal article" date="2018" name="Nat. Genet.">
        <title>The Rosa genome provides new insights in the design of modern roses.</title>
        <authorList>
            <person name="Bendahmane M."/>
        </authorList>
    </citation>
    <scope>NUCLEOTIDE SEQUENCE [LARGE SCALE GENOMIC DNA]</scope>
    <source>
        <strain evidence="12">cv. Old Blush</strain>
    </source>
</reference>
<dbReference type="Gene3D" id="3.40.50.620">
    <property type="entry name" value="HUPs"/>
    <property type="match status" value="1"/>
</dbReference>
<keyword evidence="4" id="KW-0547">Nucleotide-binding</keyword>
<dbReference type="STRING" id="74649.A0A2P6PFV2"/>
<evidence type="ECO:0000259" key="10">
    <source>
        <dbReference type="Pfam" id="PF00133"/>
    </source>
</evidence>
<keyword evidence="12" id="KW-1185">Reference proteome</keyword>
<dbReference type="GO" id="GO:0002161">
    <property type="term" value="F:aminoacyl-tRNA deacylase activity"/>
    <property type="evidence" value="ECO:0007669"/>
    <property type="project" value="InterPro"/>
</dbReference>
<dbReference type="InterPro" id="IPR014729">
    <property type="entry name" value="Rossmann-like_a/b/a_fold"/>
</dbReference>
<keyword evidence="5" id="KW-0067">ATP-binding</keyword>
<dbReference type="PRINTS" id="PR00986">
    <property type="entry name" value="TRNASYNTHVAL"/>
</dbReference>
<dbReference type="InterPro" id="IPR009008">
    <property type="entry name" value="Val/Leu/Ile-tRNA-synth_edit"/>
</dbReference>
<comment type="catalytic activity">
    <reaction evidence="9">
        <text>tRNA(Val) + L-valine + ATP = L-valyl-tRNA(Val) + AMP + diphosphate</text>
        <dbReference type="Rhea" id="RHEA:10704"/>
        <dbReference type="Rhea" id="RHEA-COMP:9672"/>
        <dbReference type="Rhea" id="RHEA-COMP:9708"/>
        <dbReference type="ChEBI" id="CHEBI:30616"/>
        <dbReference type="ChEBI" id="CHEBI:33019"/>
        <dbReference type="ChEBI" id="CHEBI:57762"/>
        <dbReference type="ChEBI" id="CHEBI:78442"/>
        <dbReference type="ChEBI" id="CHEBI:78537"/>
        <dbReference type="ChEBI" id="CHEBI:456215"/>
        <dbReference type="EC" id="6.1.1.9"/>
    </reaction>
</comment>
<dbReference type="InterPro" id="IPR001412">
    <property type="entry name" value="aa-tRNA-synth_I_CS"/>
</dbReference>
<evidence type="ECO:0000313" key="11">
    <source>
        <dbReference type="EMBL" id="PRQ20815.1"/>
    </source>
</evidence>
<dbReference type="GO" id="GO:0004832">
    <property type="term" value="F:valine-tRNA ligase activity"/>
    <property type="evidence" value="ECO:0007669"/>
    <property type="project" value="UniProtKB-EC"/>
</dbReference>
<comment type="caution">
    <text evidence="11">The sequence shown here is derived from an EMBL/GenBank/DDBJ whole genome shotgun (WGS) entry which is preliminary data.</text>
</comment>
<feature type="domain" description="Aminoacyl-tRNA synthetase class Ia" evidence="10">
    <location>
        <begin position="14"/>
        <end position="189"/>
    </location>
</feature>
<evidence type="ECO:0000256" key="9">
    <source>
        <dbReference type="ARBA" id="ARBA00047552"/>
    </source>
</evidence>
<dbReference type="SUPFAM" id="SSF52374">
    <property type="entry name" value="Nucleotidylyl transferase"/>
    <property type="match status" value="1"/>
</dbReference>
<dbReference type="PROSITE" id="PS00178">
    <property type="entry name" value="AA_TRNA_LIGASE_I"/>
    <property type="match status" value="1"/>
</dbReference>
<evidence type="ECO:0000256" key="1">
    <source>
        <dbReference type="ARBA" id="ARBA00005594"/>
    </source>
</evidence>
<dbReference type="OMA" id="RRWESHG"/>
<dbReference type="Proteomes" id="UP000238479">
    <property type="component" value="Chromosome 7"/>
</dbReference>
<gene>
    <name evidence="11" type="ORF">RchiOBHm_Chr7g0232241</name>
</gene>
<dbReference type="FunFam" id="3.90.740.10:FF:000008">
    <property type="entry name" value="Valine--tRNA ligase, mitochondrial"/>
    <property type="match status" value="1"/>
</dbReference>
<dbReference type="PANTHER" id="PTHR11946:SF109">
    <property type="entry name" value="VALINE--TRNA LIGASE"/>
    <property type="match status" value="1"/>
</dbReference>
<keyword evidence="6" id="KW-0648">Protein biosynthesis</keyword>
<organism evidence="11 12">
    <name type="scientific">Rosa chinensis</name>
    <name type="common">China rose</name>
    <dbReference type="NCBI Taxonomy" id="74649"/>
    <lineage>
        <taxon>Eukaryota</taxon>
        <taxon>Viridiplantae</taxon>
        <taxon>Streptophyta</taxon>
        <taxon>Embryophyta</taxon>
        <taxon>Tracheophyta</taxon>
        <taxon>Spermatophyta</taxon>
        <taxon>Magnoliopsida</taxon>
        <taxon>eudicotyledons</taxon>
        <taxon>Gunneridae</taxon>
        <taxon>Pentapetalae</taxon>
        <taxon>rosids</taxon>
        <taxon>fabids</taxon>
        <taxon>Rosales</taxon>
        <taxon>Rosaceae</taxon>
        <taxon>Rosoideae</taxon>
        <taxon>Rosoideae incertae sedis</taxon>
        <taxon>Rosa</taxon>
    </lineage>
</organism>
<evidence type="ECO:0000256" key="8">
    <source>
        <dbReference type="ARBA" id="ARBA00029936"/>
    </source>
</evidence>
<protein>
    <recommendedName>
        <fullName evidence="2">valine--tRNA ligase</fullName>
        <ecNumber evidence="2">6.1.1.9</ecNumber>
    </recommendedName>
    <alternativeName>
        <fullName evidence="8">Valyl-tRNA synthetase</fullName>
    </alternativeName>
</protein>
<proteinExistence type="inferred from homology"/>
<evidence type="ECO:0000256" key="7">
    <source>
        <dbReference type="ARBA" id="ARBA00023146"/>
    </source>
</evidence>
<dbReference type="GO" id="GO:0048608">
    <property type="term" value="P:reproductive structure development"/>
    <property type="evidence" value="ECO:0007669"/>
    <property type="project" value="UniProtKB-ARBA"/>
</dbReference>
<evidence type="ECO:0000313" key="12">
    <source>
        <dbReference type="Proteomes" id="UP000238479"/>
    </source>
</evidence>
<dbReference type="Pfam" id="PF00133">
    <property type="entry name" value="tRNA-synt_1"/>
    <property type="match status" value="1"/>
</dbReference>
<dbReference type="EMBL" id="PDCK01000045">
    <property type="protein sequence ID" value="PRQ20815.1"/>
    <property type="molecule type" value="Genomic_DNA"/>
</dbReference>
<evidence type="ECO:0000256" key="2">
    <source>
        <dbReference type="ARBA" id="ARBA00013169"/>
    </source>
</evidence>
<accession>A0A2P6PFV2</accession>
<comment type="similarity">
    <text evidence="1">Belongs to the class-I aminoacyl-tRNA synthetase family.</text>
</comment>
<sequence length="274" mass="31390">MAKHYSPSDVEKAWYAWWEIQGYFVADAKSHKPPFEMPLPPPNVTGALHLGHVLTAAIQDTMIRHRRMSGFNTLWPPGLDHAGIATQVVVEKKLMRESGKTRHDIGREEFISKVWDWKIKYGGTILQQLRRLSASLDWSHECFTMDEKSSKAVAEAFVRLHNQGLIYRDNRIVNWDCVLRTAISDIEVDPPIEIKERTLLEVPGYENPVEFGVLTLFAYPVEEDLGEIVVATTRIETMLGDTAIAVHPNDERYKHLHGKHAIHPFNGRRDSYNK</sequence>
<dbReference type="SUPFAM" id="SSF50677">
    <property type="entry name" value="ValRS/IleRS/LeuRS editing domain"/>
    <property type="match status" value="1"/>
</dbReference>
<dbReference type="EC" id="6.1.1.9" evidence="2"/>
<keyword evidence="3 11" id="KW-0436">Ligase</keyword>
<evidence type="ECO:0000256" key="4">
    <source>
        <dbReference type="ARBA" id="ARBA00022741"/>
    </source>
</evidence>